<comment type="caution">
    <text evidence="2">The sequence shown here is derived from an EMBL/GenBank/DDBJ whole genome shotgun (WGS) entry which is preliminary data.</text>
</comment>
<feature type="compositionally biased region" description="Basic and acidic residues" evidence="1">
    <location>
        <begin position="303"/>
        <end position="319"/>
    </location>
</feature>
<protein>
    <submittedName>
        <fullName evidence="2">Uncharacterized protein</fullName>
    </submittedName>
</protein>
<proteinExistence type="predicted"/>
<feature type="compositionally biased region" description="Basic and acidic residues" evidence="1">
    <location>
        <begin position="39"/>
        <end position="64"/>
    </location>
</feature>
<feature type="compositionally biased region" description="Polar residues" evidence="1">
    <location>
        <begin position="358"/>
        <end position="369"/>
    </location>
</feature>
<evidence type="ECO:0000313" key="3">
    <source>
        <dbReference type="Proteomes" id="UP000796880"/>
    </source>
</evidence>
<dbReference type="PANTHER" id="PTHR34660:SF21">
    <property type="entry name" value="MYB-LIKE PROTEIN X ISOFORM X2"/>
    <property type="match status" value="1"/>
</dbReference>
<feature type="compositionally biased region" description="Pro residues" evidence="1">
    <location>
        <begin position="1"/>
        <end position="11"/>
    </location>
</feature>
<feature type="compositionally biased region" description="Basic and acidic residues" evidence="1">
    <location>
        <begin position="263"/>
        <end position="292"/>
    </location>
</feature>
<gene>
    <name evidence="2" type="ORF">FNV43_RR23023</name>
</gene>
<organism evidence="2 3">
    <name type="scientific">Rhamnella rubrinervis</name>
    <dbReference type="NCBI Taxonomy" id="2594499"/>
    <lineage>
        <taxon>Eukaryota</taxon>
        <taxon>Viridiplantae</taxon>
        <taxon>Streptophyta</taxon>
        <taxon>Embryophyta</taxon>
        <taxon>Tracheophyta</taxon>
        <taxon>Spermatophyta</taxon>
        <taxon>Magnoliopsida</taxon>
        <taxon>eudicotyledons</taxon>
        <taxon>Gunneridae</taxon>
        <taxon>Pentapetalae</taxon>
        <taxon>rosids</taxon>
        <taxon>fabids</taxon>
        <taxon>Rosales</taxon>
        <taxon>Rhamnaceae</taxon>
        <taxon>rhamnoid group</taxon>
        <taxon>Rhamneae</taxon>
        <taxon>Rhamnella</taxon>
    </lineage>
</organism>
<sequence length="515" mass="59762">MSRCFPFPPPGYEKKPTIDDTDLLTKEKNKEKKHKKDKKDREKREGKEKKDRDRSKENNGERKDRKEKHKDKGRNGDKGKNQTSNETGVERQLECNNGKKIDPGGSHNAEIEDSKYVEELDHRLKIEDRATGSQVLQKITVTDAKRTESHNQSEERERTKDKKEYHSKVNIQRNHVEEKQSANSVHNFFSKEQRRLEGVDRAIGRQISQKIIITDTRRPELHNQSEKRERTKDKKEYHAVVDIQRDHVEERRSANSVLNFSSEEQRRLEGVAKPFDRDVGKHMEGRDENKYKEHGRKGHKHKDKDQEKKRKAKDKEKSKEKKKKEKVKERDKLGIEQPKQVGGEEESTDACFFKSSDHLQLNSKNSSVGGNLGKRKELERNGNTHDNGVLPQKLPRPSFSHPVLENGRKLEAIHERQGTASKFDVDIKEHRKMSEPSVKPPHPDAKYLSRILCVPKMVEWSDNDDQEWLFNSNCLESKNPKVASSSGSEGSHEVWAETLQMVSADMLALPYVIPY</sequence>
<feature type="region of interest" description="Disordered" evidence="1">
    <location>
        <begin position="126"/>
        <end position="168"/>
    </location>
</feature>
<dbReference type="Proteomes" id="UP000796880">
    <property type="component" value="Unassembled WGS sequence"/>
</dbReference>
<reference evidence="2" key="1">
    <citation type="submission" date="2020-03" db="EMBL/GenBank/DDBJ databases">
        <title>A high-quality chromosome-level genome assembly of a woody plant with both climbing and erect habits, Rhamnella rubrinervis.</title>
        <authorList>
            <person name="Lu Z."/>
            <person name="Yang Y."/>
            <person name="Zhu X."/>
            <person name="Sun Y."/>
        </authorList>
    </citation>
    <scope>NUCLEOTIDE SEQUENCE</scope>
    <source>
        <strain evidence="2">BYM</strain>
        <tissue evidence="2">Leaf</tissue>
    </source>
</reference>
<feature type="compositionally biased region" description="Basic and acidic residues" evidence="1">
    <location>
        <begin position="12"/>
        <end position="30"/>
    </location>
</feature>
<dbReference type="OrthoDB" id="1913135at2759"/>
<dbReference type="EMBL" id="VOIH02000010">
    <property type="protein sequence ID" value="KAF3435931.1"/>
    <property type="molecule type" value="Genomic_DNA"/>
</dbReference>
<feature type="compositionally biased region" description="Polar residues" evidence="1">
    <location>
        <begin position="131"/>
        <end position="140"/>
    </location>
</feature>
<accession>A0A8K0DWC5</accession>
<feature type="region of interest" description="Disordered" evidence="1">
    <location>
        <begin position="1"/>
        <end position="114"/>
    </location>
</feature>
<keyword evidence="3" id="KW-1185">Reference proteome</keyword>
<feature type="compositionally biased region" description="Basic and acidic residues" evidence="1">
    <location>
        <begin position="143"/>
        <end position="167"/>
    </location>
</feature>
<feature type="compositionally biased region" description="Basic and acidic residues" evidence="1">
    <location>
        <begin position="215"/>
        <end position="253"/>
    </location>
</feature>
<dbReference type="AlphaFoldDB" id="A0A8K0DWC5"/>
<dbReference type="PANTHER" id="PTHR34660">
    <property type="entry name" value="MYB-LIKE PROTEIN X"/>
    <property type="match status" value="1"/>
</dbReference>
<evidence type="ECO:0000256" key="1">
    <source>
        <dbReference type="SAM" id="MobiDB-lite"/>
    </source>
</evidence>
<feature type="region of interest" description="Disordered" evidence="1">
    <location>
        <begin position="214"/>
        <end position="398"/>
    </location>
</feature>
<feature type="compositionally biased region" description="Basic and acidic residues" evidence="1">
    <location>
        <begin position="88"/>
        <end position="102"/>
    </location>
</feature>
<feature type="compositionally biased region" description="Basic and acidic residues" evidence="1">
    <location>
        <begin position="374"/>
        <end position="383"/>
    </location>
</feature>
<evidence type="ECO:0000313" key="2">
    <source>
        <dbReference type="EMBL" id="KAF3435931.1"/>
    </source>
</evidence>
<feature type="compositionally biased region" description="Basic residues" evidence="1">
    <location>
        <begin position="293"/>
        <end position="302"/>
    </location>
</feature>
<name>A0A8K0DWC5_9ROSA</name>